<dbReference type="OrthoDB" id="47441at2759"/>
<dbReference type="RefSeq" id="XP_002182684.1">
    <property type="nucleotide sequence ID" value="XM_002182648.1"/>
</dbReference>
<reference evidence="3" key="2">
    <citation type="submission" date="2008-08" db="EMBL/GenBank/DDBJ databases">
        <authorList>
            <consortium name="Diatom Consortium"/>
            <person name="Grigoriev I."/>
            <person name="Grimwood J."/>
            <person name="Kuo A."/>
            <person name="Otillar R.P."/>
            <person name="Salamov A."/>
            <person name="Detter J.C."/>
            <person name="Lindquist E."/>
            <person name="Shapiro H."/>
            <person name="Lucas S."/>
            <person name="Glavina del Rio T."/>
            <person name="Pitluck S."/>
            <person name="Rokhsar D."/>
            <person name="Bowler C."/>
        </authorList>
    </citation>
    <scope>GENOME REANNOTATION</scope>
    <source>
        <strain evidence="3">CCAP 1055/1</strain>
    </source>
</reference>
<dbReference type="EMBL" id="CM000618">
    <property type="protein sequence ID" value="EEC45971.1"/>
    <property type="molecule type" value="Genomic_DNA"/>
</dbReference>
<protein>
    <submittedName>
        <fullName evidence="2">Uncharacterized protein</fullName>
    </submittedName>
</protein>
<keyword evidence="3" id="KW-1185">Reference proteome</keyword>
<dbReference type="GeneID" id="7203508"/>
<name>B7G691_PHATC</name>
<evidence type="ECO:0000313" key="3">
    <source>
        <dbReference type="Proteomes" id="UP000000759"/>
    </source>
</evidence>
<dbReference type="KEGG" id="pti:PHATRDRAFT_48181"/>
<dbReference type="Proteomes" id="UP000000759">
    <property type="component" value="Chromosome 16"/>
</dbReference>
<dbReference type="InParanoid" id="B7G691"/>
<dbReference type="HOGENOM" id="CLU_898530_0_0_1"/>
<reference evidence="2 3" key="1">
    <citation type="journal article" date="2008" name="Nature">
        <title>The Phaeodactylum genome reveals the evolutionary history of diatom genomes.</title>
        <authorList>
            <person name="Bowler C."/>
            <person name="Allen A.E."/>
            <person name="Badger J.H."/>
            <person name="Grimwood J."/>
            <person name="Jabbari K."/>
            <person name="Kuo A."/>
            <person name="Maheswari U."/>
            <person name="Martens C."/>
            <person name="Maumus F."/>
            <person name="Otillar R.P."/>
            <person name="Rayko E."/>
            <person name="Salamov A."/>
            <person name="Vandepoele K."/>
            <person name="Beszteri B."/>
            <person name="Gruber A."/>
            <person name="Heijde M."/>
            <person name="Katinka M."/>
            <person name="Mock T."/>
            <person name="Valentin K."/>
            <person name="Verret F."/>
            <person name="Berges J.A."/>
            <person name="Brownlee C."/>
            <person name="Cadoret J.P."/>
            <person name="Chiovitti A."/>
            <person name="Choi C.J."/>
            <person name="Coesel S."/>
            <person name="De Martino A."/>
            <person name="Detter J.C."/>
            <person name="Durkin C."/>
            <person name="Falciatore A."/>
            <person name="Fournet J."/>
            <person name="Haruta M."/>
            <person name="Huysman M.J."/>
            <person name="Jenkins B.D."/>
            <person name="Jiroutova K."/>
            <person name="Jorgensen R.E."/>
            <person name="Joubert Y."/>
            <person name="Kaplan A."/>
            <person name="Kroger N."/>
            <person name="Kroth P.G."/>
            <person name="La Roche J."/>
            <person name="Lindquist E."/>
            <person name="Lommer M."/>
            <person name="Martin-Jezequel V."/>
            <person name="Lopez P.J."/>
            <person name="Lucas S."/>
            <person name="Mangogna M."/>
            <person name="McGinnis K."/>
            <person name="Medlin L.K."/>
            <person name="Montsant A."/>
            <person name="Oudot-Le Secq M.P."/>
            <person name="Napoli C."/>
            <person name="Obornik M."/>
            <person name="Parker M.S."/>
            <person name="Petit J.L."/>
            <person name="Porcel B.M."/>
            <person name="Poulsen N."/>
            <person name="Robison M."/>
            <person name="Rychlewski L."/>
            <person name="Rynearson T.A."/>
            <person name="Schmutz J."/>
            <person name="Shapiro H."/>
            <person name="Siaut M."/>
            <person name="Stanley M."/>
            <person name="Sussman M.R."/>
            <person name="Taylor A.R."/>
            <person name="Vardi A."/>
            <person name="von Dassow P."/>
            <person name="Vyverman W."/>
            <person name="Willis A."/>
            <person name="Wyrwicz L.S."/>
            <person name="Rokhsar D.S."/>
            <person name="Weissenbach J."/>
            <person name="Armbrust E.V."/>
            <person name="Green B.R."/>
            <person name="Van de Peer Y."/>
            <person name="Grigoriev I.V."/>
        </authorList>
    </citation>
    <scope>NUCLEOTIDE SEQUENCE [LARGE SCALE GENOMIC DNA]</scope>
    <source>
        <strain evidence="2 3">CCAP 1055/1</strain>
    </source>
</reference>
<gene>
    <name evidence="2" type="ORF">PHATRDRAFT_48181</name>
</gene>
<accession>B7G691</accession>
<feature type="region of interest" description="Disordered" evidence="1">
    <location>
        <begin position="266"/>
        <end position="297"/>
    </location>
</feature>
<dbReference type="PaxDb" id="2850-Phatr48181"/>
<evidence type="ECO:0000313" key="2">
    <source>
        <dbReference type="EMBL" id="EEC45971.1"/>
    </source>
</evidence>
<sequence>MKPTCLLLSSFQSGNNKSVQLLLPNPSIYETGIAAMKGAWAQVVDQDARDSFEQLSSDGVIRESVLQNASNGSTLTFALFNNLQDPIWKKHNFKAKEFVQAVGPALENVHEILGKIRNEMITTVPGEKAAIESTLKHSIEEILANQVSIGHEPETLLGKNELHVQAKENPNSLAAWATKILTPACLEAFYYTSKFDLLSALPKSHKVFEEGSCNISEVAILNARAMAVTDKTSSESAPVIKQRGVAAQIDVLYEVSHTFNETNMILHDDPNKDASESCSDPENKSSPELASEEESVPESLIHTNLTVAVFEGWLHGGPDNILKWRIAGFRQPFEFPFSPPTINRKARV</sequence>
<proteinExistence type="predicted"/>
<feature type="compositionally biased region" description="Basic and acidic residues" evidence="1">
    <location>
        <begin position="266"/>
        <end position="285"/>
    </location>
</feature>
<organism evidence="2 3">
    <name type="scientific">Phaeodactylum tricornutum (strain CCAP 1055/1)</name>
    <dbReference type="NCBI Taxonomy" id="556484"/>
    <lineage>
        <taxon>Eukaryota</taxon>
        <taxon>Sar</taxon>
        <taxon>Stramenopiles</taxon>
        <taxon>Ochrophyta</taxon>
        <taxon>Bacillariophyta</taxon>
        <taxon>Bacillariophyceae</taxon>
        <taxon>Bacillariophycidae</taxon>
        <taxon>Naviculales</taxon>
        <taxon>Phaeodactylaceae</taxon>
        <taxon>Phaeodactylum</taxon>
    </lineage>
</organism>
<evidence type="ECO:0000256" key="1">
    <source>
        <dbReference type="SAM" id="MobiDB-lite"/>
    </source>
</evidence>
<dbReference type="AlphaFoldDB" id="B7G691"/>